<dbReference type="PANTHER" id="PTHR11461:SF211">
    <property type="entry name" value="GH10112P-RELATED"/>
    <property type="match status" value="1"/>
</dbReference>
<evidence type="ECO:0000259" key="3">
    <source>
        <dbReference type="SMART" id="SM00093"/>
    </source>
</evidence>
<dbReference type="InterPro" id="IPR000215">
    <property type="entry name" value="Serpin_fam"/>
</dbReference>
<dbReference type="Gene3D" id="6.20.40.10">
    <property type="match status" value="1"/>
</dbReference>
<keyword evidence="5" id="KW-1185">Reference proteome</keyword>
<dbReference type="EMBL" id="JAMFTS010000004">
    <property type="protein sequence ID" value="KAJ4762382.1"/>
    <property type="molecule type" value="Genomic_DNA"/>
</dbReference>
<feature type="domain" description="Serpin" evidence="3">
    <location>
        <begin position="16"/>
        <end position="399"/>
    </location>
</feature>
<dbReference type="InterPro" id="IPR042185">
    <property type="entry name" value="Serpin_sf_2"/>
</dbReference>
<proteinExistence type="inferred from homology"/>
<accession>A0AAV8D1X4</accession>
<comment type="similarity">
    <text evidence="1 2">Belongs to the serpin family.</text>
</comment>
<dbReference type="InterPro" id="IPR042178">
    <property type="entry name" value="Serpin_sf_1"/>
</dbReference>
<dbReference type="SMART" id="SM00093">
    <property type="entry name" value="SERPIN"/>
    <property type="match status" value="1"/>
</dbReference>
<dbReference type="SUPFAM" id="SSF56574">
    <property type="entry name" value="Serpins"/>
    <property type="match status" value="1"/>
</dbReference>
<protein>
    <submittedName>
        <fullName evidence="4">Serpin</fullName>
    </submittedName>
</protein>
<dbReference type="Gene3D" id="2.30.39.10">
    <property type="entry name" value="Alpha-1-antitrypsin, domain 1"/>
    <property type="match status" value="2"/>
</dbReference>
<reference evidence="4" key="1">
    <citation type="submission" date="2022-08" db="EMBL/GenBank/DDBJ databases">
        <authorList>
            <person name="Marques A."/>
        </authorList>
    </citation>
    <scope>NUCLEOTIDE SEQUENCE</scope>
    <source>
        <strain evidence="4">RhyPub2mFocal</strain>
        <tissue evidence="4">Leaves</tissue>
    </source>
</reference>
<dbReference type="GO" id="GO:0005615">
    <property type="term" value="C:extracellular space"/>
    <property type="evidence" value="ECO:0007669"/>
    <property type="project" value="InterPro"/>
</dbReference>
<dbReference type="InterPro" id="IPR023795">
    <property type="entry name" value="Serpin_CS"/>
</dbReference>
<dbReference type="AlphaFoldDB" id="A0AAV8D1X4"/>
<gene>
    <name evidence="4" type="ORF">LUZ62_072757</name>
</gene>
<dbReference type="PANTHER" id="PTHR11461">
    <property type="entry name" value="SERINE PROTEASE INHIBITOR, SERPIN"/>
    <property type="match status" value="1"/>
</dbReference>
<organism evidence="4 5">
    <name type="scientific">Rhynchospora pubera</name>
    <dbReference type="NCBI Taxonomy" id="906938"/>
    <lineage>
        <taxon>Eukaryota</taxon>
        <taxon>Viridiplantae</taxon>
        <taxon>Streptophyta</taxon>
        <taxon>Embryophyta</taxon>
        <taxon>Tracheophyta</taxon>
        <taxon>Spermatophyta</taxon>
        <taxon>Magnoliopsida</taxon>
        <taxon>Liliopsida</taxon>
        <taxon>Poales</taxon>
        <taxon>Cyperaceae</taxon>
        <taxon>Cyperoideae</taxon>
        <taxon>Rhynchosporeae</taxon>
        <taxon>Rhynchospora</taxon>
    </lineage>
</organism>
<dbReference type="InterPro" id="IPR023796">
    <property type="entry name" value="Serpin_dom"/>
</dbReference>
<dbReference type="InterPro" id="IPR036186">
    <property type="entry name" value="Serpin_sf"/>
</dbReference>
<dbReference type="Proteomes" id="UP001140206">
    <property type="component" value="Chromosome 4"/>
</dbReference>
<dbReference type="GO" id="GO:0004867">
    <property type="term" value="F:serine-type endopeptidase inhibitor activity"/>
    <property type="evidence" value="ECO:0007669"/>
    <property type="project" value="InterPro"/>
</dbReference>
<evidence type="ECO:0000313" key="5">
    <source>
        <dbReference type="Proteomes" id="UP001140206"/>
    </source>
</evidence>
<dbReference type="Pfam" id="PF00079">
    <property type="entry name" value="Serpin"/>
    <property type="match status" value="1"/>
</dbReference>
<evidence type="ECO:0000313" key="4">
    <source>
        <dbReference type="EMBL" id="KAJ4762382.1"/>
    </source>
</evidence>
<dbReference type="CDD" id="cd02043">
    <property type="entry name" value="serpinP_plants"/>
    <property type="match status" value="1"/>
</dbReference>
<comment type="caution">
    <text evidence="4">The sequence shown here is derived from an EMBL/GenBank/DDBJ whole genome shotgun (WGS) entry which is preliminary data.</text>
</comment>
<sequence>MEHLGTLVAGQSACSLRLSSHVSSYENNDPNLVFSPLSFQVALSLVAAGAAGRTLDQLLTFLCPGSDPNSSRTNLTDVFSKVTCLALADGSKLGGPRLACANGVSLDKSFQLNRQYETMVSAVYKADIKSVDFQRKATQAVRKVNSWVEKATKGLIKELLDPSFVGPTTVFILCNAIHFKGRWAEKFDPSRTTKDDFHLLDGKSVKVPFISSQKGQYISKYTDFSVLRLPYNQGRDHKRQFSMYIFLPNSNDGIRNLSEKLYSGPEFLNQHLPTEKVAVSKFMVPKFKISFEFEGSEVLKQLGIDLIFGGDRGDDGLSEMVELESHVAYPLVVSGIIHKAFIEVNEEGTEAAAATAVIGYGCAPTIPQTENFVADHPFLYLIREDMTGVILFVGHVMNPAVDA</sequence>
<name>A0AAV8D1X4_9POAL</name>
<evidence type="ECO:0000256" key="1">
    <source>
        <dbReference type="ARBA" id="ARBA00009500"/>
    </source>
</evidence>
<dbReference type="Gene3D" id="3.30.497.10">
    <property type="entry name" value="Antithrombin, subunit I, domain 2"/>
    <property type="match status" value="1"/>
</dbReference>
<dbReference type="PROSITE" id="PS00284">
    <property type="entry name" value="SERPIN"/>
    <property type="match status" value="1"/>
</dbReference>
<evidence type="ECO:0000256" key="2">
    <source>
        <dbReference type="RuleBase" id="RU000411"/>
    </source>
</evidence>